<protein>
    <submittedName>
        <fullName evidence="2">Uncharacterized protein</fullName>
    </submittedName>
</protein>
<gene>
    <name evidence="2" type="ORF">HNQ09_003386</name>
</gene>
<evidence type="ECO:0000256" key="1">
    <source>
        <dbReference type="SAM" id="MobiDB-lite"/>
    </source>
</evidence>
<dbReference type="Proteomes" id="UP000525389">
    <property type="component" value="Unassembled WGS sequence"/>
</dbReference>
<organism evidence="2 3">
    <name type="scientific">Deinococcus budaensis</name>
    <dbReference type="NCBI Taxonomy" id="1665626"/>
    <lineage>
        <taxon>Bacteria</taxon>
        <taxon>Thermotogati</taxon>
        <taxon>Deinococcota</taxon>
        <taxon>Deinococci</taxon>
        <taxon>Deinococcales</taxon>
        <taxon>Deinococcaceae</taxon>
        <taxon>Deinococcus</taxon>
    </lineage>
</organism>
<proteinExistence type="predicted"/>
<reference evidence="2 3" key="1">
    <citation type="submission" date="2020-08" db="EMBL/GenBank/DDBJ databases">
        <title>Genomic Encyclopedia of Type Strains, Phase IV (KMG-IV): sequencing the most valuable type-strain genomes for metagenomic binning, comparative biology and taxonomic classification.</title>
        <authorList>
            <person name="Goeker M."/>
        </authorList>
    </citation>
    <scope>NUCLEOTIDE SEQUENCE [LARGE SCALE GENOMIC DNA]</scope>
    <source>
        <strain evidence="2 3">DSM 101791</strain>
    </source>
</reference>
<evidence type="ECO:0000313" key="2">
    <source>
        <dbReference type="EMBL" id="MBB5235922.1"/>
    </source>
</evidence>
<comment type="caution">
    <text evidence="2">The sequence shown here is derived from an EMBL/GenBank/DDBJ whole genome shotgun (WGS) entry which is preliminary data.</text>
</comment>
<sequence>MPGVQASSAGRLKTARIHTDPRVHPASGAGQARGEESARSLGLRGGQALPQGLPPG</sequence>
<name>A0A7W8GHV2_9DEIO</name>
<dbReference type="RefSeq" id="WP_184031532.1">
    <property type="nucleotide sequence ID" value="NZ_JACHFN010000017.1"/>
</dbReference>
<dbReference type="AlphaFoldDB" id="A0A7W8GHV2"/>
<dbReference type="EMBL" id="JACHFN010000017">
    <property type="protein sequence ID" value="MBB5235922.1"/>
    <property type="molecule type" value="Genomic_DNA"/>
</dbReference>
<feature type="region of interest" description="Disordered" evidence="1">
    <location>
        <begin position="1"/>
        <end position="56"/>
    </location>
</feature>
<accession>A0A7W8GHV2</accession>
<evidence type="ECO:0000313" key="3">
    <source>
        <dbReference type="Proteomes" id="UP000525389"/>
    </source>
</evidence>
<feature type="compositionally biased region" description="Low complexity" evidence="1">
    <location>
        <begin position="46"/>
        <end position="56"/>
    </location>
</feature>
<keyword evidence="3" id="KW-1185">Reference proteome</keyword>